<dbReference type="Gene3D" id="3.40.50.1820">
    <property type="entry name" value="alpha/beta hydrolase"/>
    <property type="match status" value="1"/>
</dbReference>
<dbReference type="SUPFAM" id="SSF47323">
    <property type="entry name" value="Anticodon-binding domain of a subclass of class I aminoacyl-tRNA synthetases"/>
    <property type="match status" value="1"/>
</dbReference>
<proteinExistence type="inferred from homology"/>
<evidence type="ECO:0000256" key="10">
    <source>
        <dbReference type="HAMAP-Rule" id="MF_00049"/>
    </source>
</evidence>
<dbReference type="Pfam" id="PF08264">
    <property type="entry name" value="Anticodon_1"/>
    <property type="match status" value="1"/>
</dbReference>
<dbReference type="Gene3D" id="3.90.79.10">
    <property type="entry name" value="Nucleoside Triphosphate Pyrophosphohydrolase"/>
    <property type="match status" value="1"/>
</dbReference>
<dbReference type="CDD" id="cd07958">
    <property type="entry name" value="Anticodon_Ia_Leu_BEm"/>
    <property type="match status" value="1"/>
</dbReference>
<dbReference type="SUPFAM" id="SSF52374">
    <property type="entry name" value="Nucleotidylyl transferase"/>
    <property type="match status" value="1"/>
</dbReference>
<keyword evidence="3 10" id="KW-0436">Ligase</keyword>
<dbReference type="PROSITE" id="PS00178">
    <property type="entry name" value="AA_TRNA_LIGASE_I"/>
    <property type="match status" value="1"/>
</dbReference>
<organism evidence="12 13">
    <name type="scientific">Candidatus Komeilibacteria bacterium RIFCSPLOWO2_02_FULL_48_11</name>
    <dbReference type="NCBI Taxonomy" id="1798553"/>
    <lineage>
        <taxon>Bacteria</taxon>
        <taxon>Candidatus Komeiliibacteriota</taxon>
    </lineage>
</organism>
<comment type="catalytic activity">
    <reaction evidence="9 10">
        <text>tRNA(Leu) + L-leucine + ATP = L-leucyl-tRNA(Leu) + AMP + diphosphate</text>
        <dbReference type="Rhea" id="RHEA:11688"/>
        <dbReference type="Rhea" id="RHEA-COMP:9613"/>
        <dbReference type="Rhea" id="RHEA-COMP:9622"/>
        <dbReference type="ChEBI" id="CHEBI:30616"/>
        <dbReference type="ChEBI" id="CHEBI:33019"/>
        <dbReference type="ChEBI" id="CHEBI:57427"/>
        <dbReference type="ChEBI" id="CHEBI:78442"/>
        <dbReference type="ChEBI" id="CHEBI:78494"/>
        <dbReference type="ChEBI" id="CHEBI:456215"/>
        <dbReference type="EC" id="6.1.1.4"/>
    </reaction>
</comment>
<dbReference type="Pfam" id="PF00133">
    <property type="entry name" value="tRNA-synt_1"/>
    <property type="match status" value="2"/>
</dbReference>
<dbReference type="InterPro" id="IPR025709">
    <property type="entry name" value="Leu_tRNA-synth_edit"/>
</dbReference>
<dbReference type="InterPro" id="IPR029058">
    <property type="entry name" value="AB_hydrolase_fold"/>
</dbReference>
<dbReference type="FunFam" id="3.40.50.620:FF:000077">
    <property type="entry name" value="Leucine--tRNA ligase"/>
    <property type="match status" value="1"/>
</dbReference>
<dbReference type="InterPro" id="IPR009008">
    <property type="entry name" value="Val/Leu/Ile-tRNA-synth_edit"/>
</dbReference>
<dbReference type="CDD" id="cd00812">
    <property type="entry name" value="LeuRS_core"/>
    <property type="match status" value="1"/>
</dbReference>
<keyword evidence="2 10" id="KW-0963">Cytoplasm</keyword>
<dbReference type="PANTHER" id="PTHR43740">
    <property type="entry name" value="LEUCYL-TRNA SYNTHETASE"/>
    <property type="match status" value="1"/>
</dbReference>
<name>A0A1G2BW65_9BACT</name>
<gene>
    <name evidence="10" type="primary">leuS</name>
    <name evidence="12" type="ORF">A3H70_00260</name>
</gene>
<dbReference type="InterPro" id="IPR002300">
    <property type="entry name" value="aa-tRNA-synth_Ia"/>
</dbReference>
<comment type="similarity">
    <text evidence="1 10">Belongs to the class-I aminoacyl-tRNA synthetase family.</text>
</comment>
<dbReference type="InterPro" id="IPR000086">
    <property type="entry name" value="NUDIX_hydrolase_dom"/>
</dbReference>
<dbReference type="GO" id="GO:0002161">
    <property type="term" value="F:aminoacyl-tRNA deacylase activity"/>
    <property type="evidence" value="ECO:0007669"/>
    <property type="project" value="InterPro"/>
</dbReference>
<dbReference type="Pfam" id="PF13603">
    <property type="entry name" value="tRNA-synt_1_2"/>
    <property type="match status" value="1"/>
</dbReference>
<evidence type="ECO:0000256" key="2">
    <source>
        <dbReference type="ARBA" id="ARBA00022490"/>
    </source>
</evidence>
<evidence type="ECO:0000256" key="4">
    <source>
        <dbReference type="ARBA" id="ARBA00022741"/>
    </source>
</evidence>
<accession>A0A1G2BW65</accession>
<dbReference type="InterPro" id="IPR015797">
    <property type="entry name" value="NUDIX_hydrolase-like_dom_sf"/>
</dbReference>
<reference evidence="12 13" key="1">
    <citation type="journal article" date="2016" name="Nat. Commun.">
        <title>Thousands of microbial genomes shed light on interconnected biogeochemical processes in an aquifer system.</title>
        <authorList>
            <person name="Anantharaman K."/>
            <person name="Brown C.T."/>
            <person name="Hug L.A."/>
            <person name="Sharon I."/>
            <person name="Castelle C.J."/>
            <person name="Probst A.J."/>
            <person name="Thomas B.C."/>
            <person name="Singh A."/>
            <person name="Wilkins M.J."/>
            <person name="Karaoz U."/>
            <person name="Brodie E.L."/>
            <person name="Williams K.H."/>
            <person name="Hubbard S.S."/>
            <person name="Banfield J.F."/>
        </authorList>
    </citation>
    <scope>NUCLEOTIDE SEQUENCE [LARGE SCALE GENOMIC DNA]</scope>
</reference>
<evidence type="ECO:0000256" key="9">
    <source>
        <dbReference type="ARBA" id="ARBA00047469"/>
    </source>
</evidence>
<dbReference type="SUPFAM" id="SSF50677">
    <property type="entry name" value="ValRS/IleRS/LeuRS editing domain"/>
    <property type="match status" value="1"/>
</dbReference>
<dbReference type="InterPro" id="IPR013155">
    <property type="entry name" value="M/V/L/I-tRNA-synth_anticd-bd"/>
</dbReference>
<dbReference type="InterPro" id="IPR000073">
    <property type="entry name" value="AB_hydrolase_1"/>
</dbReference>
<evidence type="ECO:0000256" key="5">
    <source>
        <dbReference type="ARBA" id="ARBA00022801"/>
    </source>
</evidence>
<dbReference type="GO" id="GO:0005524">
    <property type="term" value="F:ATP binding"/>
    <property type="evidence" value="ECO:0007669"/>
    <property type="project" value="UniProtKB-UniRule"/>
</dbReference>
<dbReference type="GO" id="GO:0006429">
    <property type="term" value="P:leucyl-tRNA aminoacylation"/>
    <property type="evidence" value="ECO:0007669"/>
    <property type="project" value="UniProtKB-UniRule"/>
</dbReference>
<dbReference type="GO" id="GO:0005829">
    <property type="term" value="C:cytosol"/>
    <property type="evidence" value="ECO:0007669"/>
    <property type="project" value="TreeGrafter"/>
</dbReference>
<evidence type="ECO:0000256" key="8">
    <source>
        <dbReference type="ARBA" id="ARBA00023146"/>
    </source>
</evidence>
<dbReference type="GO" id="GO:0004823">
    <property type="term" value="F:leucine-tRNA ligase activity"/>
    <property type="evidence" value="ECO:0007669"/>
    <property type="project" value="UniProtKB-UniRule"/>
</dbReference>
<dbReference type="InterPro" id="IPR002302">
    <property type="entry name" value="Leu-tRNA-ligase"/>
</dbReference>
<evidence type="ECO:0000256" key="3">
    <source>
        <dbReference type="ARBA" id="ARBA00022598"/>
    </source>
</evidence>
<dbReference type="EMBL" id="MHKO01000001">
    <property type="protein sequence ID" value="OGY93196.1"/>
    <property type="molecule type" value="Genomic_DNA"/>
</dbReference>
<evidence type="ECO:0000313" key="12">
    <source>
        <dbReference type="EMBL" id="OGY93196.1"/>
    </source>
</evidence>
<feature type="short sequence motif" description="'KMSKS' region" evidence="10">
    <location>
        <begin position="931"/>
        <end position="935"/>
    </location>
</feature>
<feature type="domain" description="Nudix hydrolase" evidence="11">
    <location>
        <begin position="561"/>
        <end position="693"/>
    </location>
</feature>
<dbReference type="EC" id="6.1.1.4" evidence="10"/>
<dbReference type="InterPro" id="IPR009080">
    <property type="entry name" value="tRNAsynth_Ia_anticodon-bd"/>
</dbReference>
<sequence>MPYNHKTIEKKWQERWAKEGAFVAADKVKPNKKKYILDMFPYPSGAGLHVGHPEGYTATDIYSRYLRMKGYQVLHPMGWDAFGLPAENYAIKSGVHPKESTDNNIKTFTRQIKSLGFSYDWTREVNTSSPDYYKWTQWLFLQLYKHGLAYKKAAPVNWCADCQTVLANEQVVAGACERCHNKVVQKNLEQWFFKITGSGKHGSYPERLLSNLEKLDWPEPIKTMQRNWIGRSEGVEIEFRVQSSEFRDKVDFVLLHGFNGDSQGVFFPWLKGEIEKRGFKVVAPDLPNPEQPTEEEQVGYVLKNIQFDENTILFGHSLGAAVALKVAEKLKTKIRGLVLAGGFSSPKFKDKSRPFHNTFNWEFDFEKIKKSAGFIKILSDRNDYAVRIEQGKFLHENLGGELIETESQEPHFTANQEPVILNSLVPSIKVFTTRPDTLFGATYMVLAPEHALVRELKNQIENWSEVEKYIKKAAAKTQLERTDLAKEKTGVELKGVKAINPGNGEEVPIWIADYVLSSYGTGAIMAVPAHDERDFEFAKKYNLPIREVVIKKYGEVLPNAMPRDVAHAITIKGDKVLLVFNKKINEYQLPGGRIEAKENPEATLLREFTEETGYDHIHIEEYLGQIEQNYNFAPENVNNHRLCKVYKVKILDDHNIGLAESDKDKLEVVWVDAAEAIQHFARGSWKGTEEFITRSGGKYGLCYFGNGVMINSGEFNGLSNEEAKWKITKKVGGQKAIQYKLRDWLISRQRYWGAPIPIIYCDKCARLRQGFGGQSEHPVPEEDLPVVLPTDVDFRPKGESPLARSKSFHKVKCPKCGSAARRESDTMDTFVDSSWYFLRYTDPKNKKEFAGKDKIKTWLPVDTYVGGAEHAVLHLMYARFIYMALCDLGFIETKIKRVALQKALSKNSTPNDEPFLSLRNQGLILGPDGQKMSKSRGNVINPDEVIEQFGADTMRLYEMFMGPLEDAKPWDTNGIVGVRRFLERVWEMGKFQVSSFQPKAGQPLADKFQDKKREVNRELHKLIKKVGDDIVSFNFNTAVSQFMIFVNAVYKIGEISQEHLELFLKVLNPFAPHIANELWSKLGHKGLLEKETWPKYNASLLVEDEVTYAVQVNGKVRSSVTVAADADEDEVARVATKNAKVAKYLTGKKITKQIFVPGRLINFVVK</sequence>
<keyword evidence="5" id="KW-0378">Hydrolase</keyword>
<evidence type="ECO:0000256" key="7">
    <source>
        <dbReference type="ARBA" id="ARBA00022917"/>
    </source>
</evidence>
<comment type="caution">
    <text evidence="10">Lacks conserved residue(s) required for the propagation of feature annotation.</text>
</comment>
<dbReference type="PRINTS" id="PR00985">
    <property type="entry name" value="TRNASYNTHLEU"/>
</dbReference>
<comment type="caution">
    <text evidence="12">The sequence shown here is derived from an EMBL/GenBank/DDBJ whole genome shotgun (WGS) entry which is preliminary data.</text>
</comment>
<evidence type="ECO:0000256" key="6">
    <source>
        <dbReference type="ARBA" id="ARBA00022840"/>
    </source>
</evidence>
<dbReference type="Proteomes" id="UP000178109">
    <property type="component" value="Unassembled WGS sequence"/>
</dbReference>
<comment type="subcellular location">
    <subcellularLocation>
        <location evidence="10">Cytoplasm</location>
    </subcellularLocation>
</comment>
<dbReference type="STRING" id="1798553.A3H70_00260"/>
<dbReference type="InterPro" id="IPR014729">
    <property type="entry name" value="Rossmann-like_a/b/a_fold"/>
</dbReference>
<evidence type="ECO:0000313" key="13">
    <source>
        <dbReference type="Proteomes" id="UP000178109"/>
    </source>
</evidence>
<dbReference type="PROSITE" id="PS00893">
    <property type="entry name" value="NUDIX_BOX"/>
    <property type="match status" value="1"/>
</dbReference>
<dbReference type="InterPro" id="IPR020084">
    <property type="entry name" value="NUDIX_hydrolase_CS"/>
</dbReference>
<evidence type="ECO:0000256" key="1">
    <source>
        <dbReference type="ARBA" id="ARBA00005594"/>
    </source>
</evidence>
<dbReference type="Gene3D" id="3.90.740.10">
    <property type="entry name" value="Valyl/Leucyl/Isoleucyl-tRNA synthetase, editing domain"/>
    <property type="match status" value="1"/>
</dbReference>
<dbReference type="InterPro" id="IPR001412">
    <property type="entry name" value="aa-tRNA-synth_I_CS"/>
</dbReference>
<keyword evidence="8 10" id="KW-0030">Aminoacyl-tRNA synthetase</keyword>
<dbReference type="HAMAP" id="MF_00049_B">
    <property type="entry name" value="Leu_tRNA_synth_B"/>
    <property type="match status" value="1"/>
</dbReference>
<evidence type="ECO:0000259" key="11">
    <source>
        <dbReference type="PROSITE" id="PS51462"/>
    </source>
</evidence>
<keyword evidence="7 10" id="KW-0648">Protein biosynthesis</keyword>
<dbReference type="AlphaFoldDB" id="A0A1G2BW65"/>
<dbReference type="PROSITE" id="PS51462">
    <property type="entry name" value="NUDIX"/>
    <property type="match status" value="1"/>
</dbReference>
<dbReference type="SUPFAM" id="SSF53474">
    <property type="entry name" value="alpha/beta-Hydrolases"/>
    <property type="match status" value="1"/>
</dbReference>
<protein>
    <recommendedName>
        <fullName evidence="10">Leucine--tRNA ligase</fullName>
        <ecNumber evidence="10">6.1.1.4</ecNumber>
    </recommendedName>
    <alternativeName>
        <fullName evidence="10">Leucyl-tRNA synthetase</fullName>
        <shortName evidence="10">LeuRS</shortName>
    </alternativeName>
</protein>
<dbReference type="Gene3D" id="1.10.730.10">
    <property type="entry name" value="Isoleucyl-tRNA Synthetase, Domain 1"/>
    <property type="match status" value="1"/>
</dbReference>
<dbReference type="SUPFAM" id="SSF55811">
    <property type="entry name" value="Nudix"/>
    <property type="match status" value="1"/>
</dbReference>
<keyword evidence="6 10" id="KW-0067">ATP-binding</keyword>
<dbReference type="Gene3D" id="3.40.50.620">
    <property type="entry name" value="HUPs"/>
    <property type="match status" value="2"/>
</dbReference>
<dbReference type="PANTHER" id="PTHR43740:SF2">
    <property type="entry name" value="LEUCINE--TRNA LIGASE, MITOCHONDRIAL"/>
    <property type="match status" value="1"/>
</dbReference>
<keyword evidence="4 10" id="KW-0547">Nucleotide-binding</keyword>
<feature type="binding site" evidence="10">
    <location>
        <position position="934"/>
    </location>
    <ligand>
        <name>ATP</name>
        <dbReference type="ChEBI" id="CHEBI:30616"/>
    </ligand>
</feature>
<dbReference type="FunFam" id="1.10.730.10:FF:000011">
    <property type="entry name" value="Leucine--tRNA ligase chloroplastic/mitochondrial"/>
    <property type="match status" value="1"/>
</dbReference>
<dbReference type="Pfam" id="PF00561">
    <property type="entry name" value="Abhydrolase_1"/>
    <property type="match status" value="1"/>
</dbReference>
<dbReference type="Pfam" id="PF00293">
    <property type="entry name" value="NUDIX"/>
    <property type="match status" value="1"/>
</dbReference>